<gene>
    <name evidence="9" type="ORF">D4739_04920</name>
</gene>
<dbReference type="InterPro" id="IPR003838">
    <property type="entry name" value="ABC3_permease_C"/>
</dbReference>
<feature type="transmembrane region" description="Helical" evidence="7">
    <location>
        <begin position="739"/>
        <end position="769"/>
    </location>
</feature>
<keyword evidence="2" id="KW-1003">Cell membrane</keyword>
<feature type="domain" description="ABC3 transporter permease C-terminal" evidence="8">
    <location>
        <begin position="747"/>
        <end position="861"/>
    </location>
</feature>
<dbReference type="RefSeq" id="WP_120059523.1">
    <property type="nucleotide sequence ID" value="NZ_QYRP01000002.1"/>
</dbReference>
<dbReference type="GO" id="GO:0022857">
    <property type="term" value="F:transmembrane transporter activity"/>
    <property type="evidence" value="ECO:0007669"/>
    <property type="project" value="TreeGrafter"/>
</dbReference>
<accession>A0A3A5H4J3</accession>
<reference evidence="10" key="1">
    <citation type="submission" date="2018-09" db="EMBL/GenBank/DDBJ databases">
        <authorList>
            <person name="Zhu H."/>
        </authorList>
    </citation>
    <scope>NUCLEOTIDE SEQUENCE [LARGE SCALE GENOMIC DNA]</scope>
    <source>
        <strain evidence="10">K1W22B-1</strain>
    </source>
</reference>
<dbReference type="Proteomes" id="UP000276542">
    <property type="component" value="Unassembled WGS sequence"/>
</dbReference>
<protein>
    <submittedName>
        <fullName evidence="9">FtsX-like permease family protein</fullName>
    </submittedName>
</protein>
<comment type="subcellular location">
    <subcellularLocation>
        <location evidence="1">Cell membrane</location>
        <topology evidence="1">Multi-pass membrane protein</topology>
    </subcellularLocation>
</comment>
<dbReference type="PANTHER" id="PTHR30572">
    <property type="entry name" value="MEMBRANE COMPONENT OF TRANSPORTER-RELATED"/>
    <property type="match status" value="1"/>
</dbReference>
<evidence type="ECO:0000256" key="7">
    <source>
        <dbReference type="SAM" id="Phobius"/>
    </source>
</evidence>
<dbReference type="InterPro" id="IPR050250">
    <property type="entry name" value="Macrolide_Exporter_MacB"/>
</dbReference>
<evidence type="ECO:0000256" key="2">
    <source>
        <dbReference type="ARBA" id="ARBA00022475"/>
    </source>
</evidence>
<dbReference type="EMBL" id="QYRP01000002">
    <property type="protein sequence ID" value="RJS45623.1"/>
    <property type="molecule type" value="Genomic_DNA"/>
</dbReference>
<dbReference type="OrthoDB" id="3405625at2"/>
<evidence type="ECO:0000259" key="8">
    <source>
        <dbReference type="Pfam" id="PF02687"/>
    </source>
</evidence>
<evidence type="ECO:0000256" key="4">
    <source>
        <dbReference type="ARBA" id="ARBA00022989"/>
    </source>
</evidence>
<keyword evidence="3 7" id="KW-0812">Transmembrane</keyword>
<feature type="transmembrane region" description="Helical" evidence="7">
    <location>
        <begin position="488"/>
        <end position="509"/>
    </location>
</feature>
<feature type="domain" description="ABC3 transporter permease C-terminal" evidence="8">
    <location>
        <begin position="274"/>
        <end position="393"/>
    </location>
</feature>
<feature type="transmembrane region" description="Helical" evidence="7">
    <location>
        <begin position="840"/>
        <end position="863"/>
    </location>
</feature>
<proteinExistence type="inferred from homology"/>
<evidence type="ECO:0000256" key="3">
    <source>
        <dbReference type="ARBA" id="ARBA00022692"/>
    </source>
</evidence>
<dbReference type="PANTHER" id="PTHR30572:SF4">
    <property type="entry name" value="ABC TRANSPORTER PERMEASE YTRF"/>
    <property type="match status" value="1"/>
</dbReference>
<evidence type="ECO:0000313" key="9">
    <source>
        <dbReference type="EMBL" id="RJS45623.1"/>
    </source>
</evidence>
<feature type="transmembrane region" description="Helical" evidence="7">
    <location>
        <begin position="364"/>
        <end position="389"/>
    </location>
</feature>
<feature type="transmembrane region" description="Helical" evidence="7">
    <location>
        <begin position="790"/>
        <end position="820"/>
    </location>
</feature>
<comment type="similarity">
    <text evidence="6">Belongs to the ABC-4 integral membrane protein family.</text>
</comment>
<evidence type="ECO:0000313" key="10">
    <source>
        <dbReference type="Proteomes" id="UP000276542"/>
    </source>
</evidence>
<comment type="caution">
    <text evidence="9">The sequence shown here is derived from an EMBL/GenBank/DDBJ whole genome shotgun (WGS) entry which is preliminary data.</text>
</comment>
<evidence type="ECO:0000256" key="6">
    <source>
        <dbReference type="ARBA" id="ARBA00038076"/>
    </source>
</evidence>
<organism evidence="9 10">
    <name type="scientific">Nocardioides cavernaquae</name>
    <dbReference type="NCBI Taxonomy" id="2321396"/>
    <lineage>
        <taxon>Bacteria</taxon>
        <taxon>Bacillati</taxon>
        <taxon>Actinomycetota</taxon>
        <taxon>Actinomycetes</taxon>
        <taxon>Propionibacteriales</taxon>
        <taxon>Nocardioidaceae</taxon>
        <taxon>Nocardioides</taxon>
    </lineage>
</organism>
<keyword evidence="10" id="KW-1185">Reference proteome</keyword>
<dbReference type="Pfam" id="PF02687">
    <property type="entry name" value="FtsX"/>
    <property type="match status" value="2"/>
</dbReference>
<feature type="transmembrane region" description="Helical" evidence="7">
    <location>
        <begin position="410"/>
        <end position="427"/>
    </location>
</feature>
<evidence type="ECO:0000256" key="5">
    <source>
        <dbReference type="ARBA" id="ARBA00023136"/>
    </source>
</evidence>
<feature type="transmembrane region" description="Helical" evidence="7">
    <location>
        <begin position="318"/>
        <end position="344"/>
    </location>
</feature>
<dbReference type="AlphaFoldDB" id="A0A3A5H4J3"/>
<keyword evidence="4 7" id="KW-1133">Transmembrane helix</keyword>
<evidence type="ECO:0000256" key="1">
    <source>
        <dbReference type="ARBA" id="ARBA00004651"/>
    </source>
</evidence>
<name>A0A3A5H4J3_9ACTN</name>
<dbReference type="GO" id="GO:0005886">
    <property type="term" value="C:plasma membrane"/>
    <property type="evidence" value="ECO:0007669"/>
    <property type="project" value="UniProtKB-SubCell"/>
</dbReference>
<feature type="transmembrane region" description="Helical" evidence="7">
    <location>
        <begin position="269"/>
        <end position="288"/>
    </location>
</feature>
<keyword evidence="5 7" id="KW-0472">Membrane</keyword>
<feature type="transmembrane region" description="Helical" evidence="7">
    <location>
        <begin position="439"/>
        <end position="467"/>
    </location>
</feature>
<sequence length="874" mass="92087">MTGWRALLRLAWRDLLRHKGRTLLVLFMIGLPVLGVTAADVLASTASVDRREGIERKVGTADALVGIAEGRGRVEGQSVDGQDMGGPPIEGKAPTIDQVLSVLGPGSRAISLDRGSSRVATDKGSTTAEVTETDLRDPLLTGTYRLVEGRLPQAEGEVAVNPYLASRGPGIGELLEVADGPALKVVGLVENAEYQEPGRAWSLPGAFDLEPATGLNGGWLIDTQEPVTWSDVLKLNRLGAVAVSRDVLENPGQATSAIEYSYGPSDDEVAIYILIVIMALLEVVLLAGPSFAVGARRMQGQLAIVAANGGTPRQLRRAVLAMGVVVGALAAGLGVLLGVPLGWALSPVAQQWSSEWFGPLDVPWLHLLGIASFGFISALLAAIVPAWIASRQDVVQVLSGRRGDRKPGPTSPIFGLVLIGVGLWLTWQGVRPRPGMGETWIGFGAVFAVLGTVLLVPVFLAVVGRLASRTFLPLRYAVRDAARHRARTVPAIGAALASVAGVVALGIAVSSDEAQNRETYQPRAAMGTGAVYFHGEGRPEDEVAADWTKTVGATHAMFPDAVPVNAVSEHTEVDGKSTSFYIHGPDEEAFLAYYDGGMLSGRMVGEKLPAMDLNISDEERVRADQALADGRTVVFADHRIERDEVEVNVDHWDASDPNDQPETEHVTLPAYFVEVDGDARAEVVFPPAAVERLGAAVRPVGLVINEQVTVAQEKDLAEALNAISEESGLYVERGYERDALYGVMLGILVGLGSLLMLGGTLTATFLALSDARPDLATLSAVGAAPRTRRVVAAAYALVIGGIGAVLGAIVGFVPGIAATWPLTSSSWMPGEGSSHTIDVPWLLISAVVLGLPLFTALVVGLFATSRLPVVARID</sequence>